<dbReference type="GO" id="GO:0016757">
    <property type="term" value="F:glycosyltransferase activity"/>
    <property type="evidence" value="ECO:0007669"/>
    <property type="project" value="InterPro"/>
</dbReference>
<reference evidence="4" key="2">
    <citation type="submission" date="2020-09" db="EMBL/GenBank/DDBJ databases">
        <authorList>
            <person name="Sun Q."/>
            <person name="Ohkuma M."/>
        </authorList>
    </citation>
    <scope>NUCLEOTIDE SEQUENCE</scope>
    <source>
        <strain evidence="4">JCM 31311</strain>
    </source>
</reference>
<comment type="caution">
    <text evidence="4">The sequence shown here is derived from an EMBL/GenBank/DDBJ whole genome shotgun (WGS) entry which is preliminary data.</text>
</comment>
<accession>A0A918CMC1</accession>
<dbReference type="InterPro" id="IPR028098">
    <property type="entry name" value="Glyco_trans_4-like_N"/>
</dbReference>
<evidence type="ECO:0000256" key="1">
    <source>
        <dbReference type="ARBA" id="ARBA00022679"/>
    </source>
</evidence>
<evidence type="ECO:0000259" key="3">
    <source>
        <dbReference type="Pfam" id="PF13439"/>
    </source>
</evidence>
<evidence type="ECO:0000259" key="2">
    <source>
        <dbReference type="Pfam" id="PF00534"/>
    </source>
</evidence>
<dbReference type="Pfam" id="PF00534">
    <property type="entry name" value="Glycos_transf_1"/>
    <property type="match status" value="1"/>
</dbReference>
<feature type="domain" description="Glycosyl transferase family 1" evidence="2">
    <location>
        <begin position="186"/>
        <end position="330"/>
    </location>
</feature>
<dbReference type="Proteomes" id="UP000603865">
    <property type="component" value="Unassembled WGS sequence"/>
</dbReference>
<sequence length="355" mass="39464">MTALRLLFVSDAPAVGGSEVYMREIIPPLRARGIESEVALPDLEGNRSLRNELVARGVKVYAYRQLSELPGGFDLTLLSSWNPGGYRKYYRHLPGPFAALIHDQLMLYIPGLPQGVYRRFYEVLQARDIRQAEQVVTVSQWAADYLRQHHRMQAAYAVPNGVNTEKFRPANAQERQTLRRAYGFSRFTVLVPARLSIEKNHLMLLPVARRLPQLDFVLVGSGYMETPLKLLGTPNLRYFGKRSDMPLLYRAADAVFQPTIAENQSLATLEAMASGAALVTNDIPAQRELIADRESGLLVGSGAAGYVAALSRLAADPALRARLGQAARQRVVDAHTLERNADTFAQVVRQIAAQR</sequence>
<feature type="domain" description="Glycosyltransferase subfamily 4-like N-terminal" evidence="3">
    <location>
        <begin position="15"/>
        <end position="166"/>
    </location>
</feature>
<dbReference type="PANTHER" id="PTHR46401:SF2">
    <property type="entry name" value="GLYCOSYLTRANSFERASE WBBK-RELATED"/>
    <property type="match status" value="1"/>
</dbReference>
<gene>
    <name evidence="4" type="ORF">GCM10008957_44650</name>
</gene>
<reference evidence="4" key="1">
    <citation type="journal article" date="2014" name="Int. J. Syst. Evol. Microbiol.">
        <title>Complete genome sequence of Corynebacterium casei LMG S-19264T (=DSM 44701T), isolated from a smear-ripened cheese.</title>
        <authorList>
            <consortium name="US DOE Joint Genome Institute (JGI-PGF)"/>
            <person name="Walter F."/>
            <person name="Albersmeier A."/>
            <person name="Kalinowski J."/>
            <person name="Ruckert C."/>
        </authorList>
    </citation>
    <scope>NUCLEOTIDE SEQUENCE</scope>
    <source>
        <strain evidence="4">JCM 31311</strain>
    </source>
</reference>
<dbReference type="CDD" id="cd03801">
    <property type="entry name" value="GT4_PimA-like"/>
    <property type="match status" value="1"/>
</dbReference>
<organism evidence="4 5">
    <name type="scientific">Deinococcus ruber</name>
    <dbReference type="NCBI Taxonomy" id="1848197"/>
    <lineage>
        <taxon>Bacteria</taxon>
        <taxon>Thermotogati</taxon>
        <taxon>Deinococcota</taxon>
        <taxon>Deinococci</taxon>
        <taxon>Deinococcales</taxon>
        <taxon>Deinococcaceae</taxon>
        <taxon>Deinococcus</taxon>
    </lineage>
</organism>
<evidence type="ECO:0000313" key="4">
    <source>
        <dbReference type="EMBL" id="GGR28541.1"/>
    </source>
</evidence>
<dbReference type="EMBL" id="BMQL01000044">
    <property type="protein sequence ID" value="GGR28541.1"/>
    <property type="molecule type" value="Genomic_DNA"/>
</dbReference>
<dbReference type="Gene3D" id="3.40.50.2000">
    <property type="entry name" value="Glycogen Phosphorylase B"/>
    <property type="match status" value="2"/>
</dbReference>
<keyword evidence="5" id="KW-1185">Reference proteome</keyword>
<dbReference type="AlphaFoldDB" id="A0A918CMC1"/>
<keyword evidence="1 4" id="KW-0808">Transferase</keyword>
<dbReference type="PANTHER" id="PTHR46401">
    <property type="entry name" value="GLYCOSYLTRANSFERASE WBBK-RELATED"/>
    <property type="match status" value="1"/>
</dbReference>
<evidence type="ECO:0000313" key="5">
    <source>
        <dbReference type="Proteomes" id="UP000603865"/>
    </source>
</evidence>
<dbReference type="Pfam" id="PF13439">
    <property type="entry name" value="Glyco_transf_4"/>
    <property type="match status" value="1"/>
</dbReference>
<proteinExistence type="predicted"/>
<dbReference type="GO" id="GO:0009103">
    <property type="term" value="P:lipopolysaccharide biosynthetic process"/>
    <property type="evidence" value="ECO:0007669"/>
    <property type="project" value="TreeGrafter"/>
</dbReference>
<name>A0A918CMC1_9DEIO</name>
<dbReference type="SUPFAM" id="SSF53756">
    <property type="entry name" value="UDP-Glycosyltransferase/glycogen phosphorylase"/>
    <property type="match status" value="1"/>
</dbReference>
<dbReference type="RefSeq" id="WP_229776465.1">
    <property type="nucleotide sequence ID" value="NZ_BMQL01000044.1"/>
</dbReference>
<protein>
    <submittedName>
        <fullName evidence="4">Glycosyl transferase</fullName>
    </submittedName>
</protein>
<dbReference type="InterPro" id="IPR001296">
    <property type="entry name" value="Glyco_trans_1"/>
</dbReference>